<name>A0AAV2HKB0_LYMST</name>
<keyword evidence="7" id="KW-0238">DNA-binding</keyword>
<evidence type="ECO:0000256" key="11">
    <source>
        <dbReference type="ARBA" id="ARBA00053727"/>
    </source>
</evidence>
<dbReference type="EMBL" id="CAXITT010000156">
    <property type="protein sequence ID" value="CAL1533927.1"/>
    <property type="molecule type" value="Genomic_DNA"/>
</dbReference>
<dbReference type="PANTHER" id="PTHR15741:SF25">
    <property type="entry name" value="MAX-LIKE PROTEIN X"/>
    <property type="match status" value="1"/>
</dbReference>
<dbReference type="InterPro" id="IPR036638">
    <property type="entry name" value="HLH_DNA-bd_sf"/>
</dbReference>
<dbReference type="FunFam" id="4.10.280.10:FF:000037">
    <property type="entry name" value="max-like protein X isoform X2"/>
    <property type="match status" value="1"/>
</dbReference>
<evidence type="ECO:0000259" key="19">
    <source>
        <dbReference type="PROSITE" id="PS50888"/>
    </source>
</evidence>
<evidence type="ECO:0000256" key="4">
    <source>
        <dbReference type="ARBA" id="ARBA00022491"/>
    </source>
</evidence>
<dbReference type="SMART" id="SM00353">
    <property type="entry name" value="HLH"/>
    <property type="match status" value="1"/>
</dbReference>
<comment type="caution">
    <text evidence="20">The sequence shown here is derived from an EMBL/GenBank/DDBJ whole genome shotgun (WGS) entry which is preliminary data.</text>
</comment>
<evidence type="ECO:0000256" key="5">
    <source>
        <dbReference type="ARBA" id="ARBA00022553"/>
    </source>
</evidence>
<comment type="subcellular location">
    <subcellularLocation>
        <location evidence="2">Cytoplasm</location>
    </subcellularLocation>
    <subcellularLocation>
        <location evidence="1">Nucleus</location>
    </subcellularLocation>
</comment>
<keyword evidence="5" id="KW-0597">Phosphoprotein</keyword>
<keyword evidence="9" id="KW-0804">Transcription</keyword>
<feature type="region of interest" description="Disordered" evidence="18">
    <location>
        <begin position="1"/>
        <end position="20"/>
    </location>
</feature>
<organism evidence="20 21">
    <name type="scientific">Lymnaea stagnalis</name>
    <name type="common">Great pond snail</name>
    <name type="synonym">Helix stagnalis</name>
    <dbReference type="NCBI Taxonomy" id="6523"/>
    <lineage>
        <taxon>Eukaryota</taxon>
        <taxon>Metazoa</taxon>
        <taxon>Spiralia</taxon>
        <taxon>Lophotrochozoa</taxon>
        <taxon>Mollusca</taxon>
        <taxon>Gastropoda</taxon>
        <taxon>Heterobranchia</taxon>
        <taxon>Euthyneura</taxon>
        <taxon>Panpulmonata</taxon>
        <taxon>Hygrophila</taxon>
        <taxon>Lymnaeoidea</taxon>
        <taxon>Lymnaeidae</taxon>
        <taxon>Lymnaea</taxon>
    </lineage>
</organism>
<evidence type="ECO:0000313" key="20">
    <source>
        <dbReference type="EMBL" id="CAL1533927.1"/>
    </source>
</evidence>
<evidence type="ECO:0000256" key="17">
    <source>
        <dbReference type="SAM" id="Coils"/>
    </source>
</evidence>
<evidence type="ECO:0000313" key="21">
    <source>
        <dbReference type="Proteomes" id="UP001497497"/>
    </source>
</evidence>
<gene>
    <name evidence="20" type="ORF">GSLYS_00007887001</name>
</gene>
<evidence type="ECO:0000256" key="7">
    <source>
        <dbReference type="ARBA" id="ARBA00023125"/>
    </source>
</evidence>
<evidence type="ECO:0000256" key="9">
    <source>
        <dbReference type="ARBA" id="ARBA00023163"/>
    </source>
</evidence>
<keyword evidence="17" id="KW-0175">Coiled coil</keyword>
<dbReference type="GO" id="GO:0000981">
    <property type="term" value="F:DNA-binding transcription factor activity, RNA polymerase II-specific"/>
    <property type="evidence" value="ECO:0007669"/>
    <property type="project" value="TreeGrafter"/>
</dbReference>
<keyword evidence="10" id="KW-0539">Nucleus</keyword>
<evidence type="ECO:0000256" key="10">
    <source>
        <dbReference type="ARBA" id="ARBA00023242"/>
    </source>
</evidence>
<dbReference type="PROSITE" id="PS50888">
    <property type="entry name" value="BHLH"/>
    <property type="match status" value="1"/>
</dbReference>
<accession>A0AAV2HKB0</accession>
<feature type="compositionally biased region" description="Polar residues" evidence="18">
    <location>
        <begin position="96"/>
        <end position="131"/>
    </location>
</feature>
<keyword evidence="21" id="KW-1185">Reference proteome</keyword>
<evidence type="ECO:0000256" key="8">
    <source>
        <dbReference type="ARBA" id="ARBA00023159"/>
    </source>
</evidence>
<dbReference type="Proteomes" id="UP001497497">
    <property type="component" value="Unassembled WGS sequence"/>
</dbReference>
<evidence type="ECO:0000256" key="13">
    <source>
        <dbReference type="ARBA" id="ARBA00071251"/>
    </source>
</evidence>
<evidence type="ECO:0000256" key="2">
    <source>
        <dbReference type="ARBA" id="ARBA00004496"/>
    </source>
</evidence>
<dbReference type="GO" id="GO:0005737">
    <property type="term" value="C:cytoplasm"/>
    <property type="evidence" value="ECO:0007669"/>
    <property type="project" value="UniProtKB-SubCell"/>
</dbReference>
<evidence type="ECO:0000256" key="15">
    <source>
        <dbReference type="ARBA" id="ARBA00079081"/>
    </source>
</evidence>
<keyword evidence="8" id="KW-0010">Activator</keyword>
<dbReference type="SUPFAM" id="SSF47459">
    <property type="entry name" value="HLH, helix-loop-helix DNA-binding domain"/>
    <property type="match status" value="1"/>
</dbReference>
<evidence type="ECO:0000256" key="14">
    <source>
        <dbReference type="ARBA" id="ARBA00076041"/>
    </source>
</evidence>
<dbReference type="PANTHER" id="PTHR15741">
    <property type="entry name" value="BASIC HELIX-LOOP-HELIX ZIP TRANSCRIPTION FACTOR"/>
    <property type="match status" value="1"/>
</dbReference>
<reference evidence="20 21" key="1">
    <citation type="submission" date="2024-04" db="EMBL/GenBank/DDBJ databases">
        <authorList>
            <consortium name="Genoscope - CEA"/>
            <person name="William W."/>
        </authorList>
    </citation>
    <scope>NUCLEOTIDE SEQUENCE [LARGE SCALE GENOMIC DNA]</scope>
</reference>
<dbReference type="GO" id="GO:0000978">
    <property type="term" value="F:RNA polymerase II cis-regulatory region sequence-specific DNA binding"/>
    <property type="evidence" value="ECO:0007669"/>
    <property type="project" value="TreeGrafter"/>
</dbReference>
<dbReference type="AlphaFoldDB" id="A0AAV2HKB0"/>
<keyword evidence="4" id="KW-0678">Repressor</keyword>
<feature type="coiled-coil region" evidence="17">
    <location>
        <begin position="202"/>
        <end position="236"/>
    </location>
</feature>
<sequence length="318" mass="35525">MLAKSKKEEVGPGEGFKNSLFECGGKYSDTGAKPSSSHGVDFTIPTWFEDLFEHAEPKSTWHPTFRASSSCGGYRKKQQHFLGIHPTEMNGMKADSLSSPTGNNKFSFSRTSSTGSIPAAGCTSSASSAQNTDDEDSESSKVPSYKDRRREAHTVAEQKRRDAIKKGYDELQGIVPTCQQQDTLGSQKISKATVLQRSIDYMQFLSSQKKKQEEELESLRKEVMALKIMKANYEHIVKTHQSSPSHGQNQVSDEVKFQVFRNMMDSLFQSFNASISVANFAELSACVFSWLEEYCKPQTLRELVLGILRQVNTTINNQ</sequence>
<dbReference type="GO" id="GO:0005654">
    <property type="term" value="C:nucleoplasm"/>
    <property type="evidence" value="ECO:0007669"/>
    <property type="project" value="UniProtKB-ARBA"/>
</dbReference>
<dbReference type="GO" id="GO:0045944">
    <property type="term" value="P:positive regulation of transcription by RNA polymerase II"/>
    <property type="evidence" value="ECO:0007669"/>
    <property type="project" value="UniProtKB-ARBA"/>
</dbReference>
<evidence type="ECO:0000256" key="18">
    <source>
        <dbReference type="SAM" id="MobiDB-lite"/>
    </source>
</evidence>
<feature type="region of interest" description="Disordered" evidence="18">
    <location>
        <begin position="89"/>
        <end position="160"/>
    </location>
</feature>
<comment type="subunit">
    <text evidence="12">Efficient DNA binding requires dimerization with another bHLH protein. Binds DNA as a heterodimer with MAD1, MAD4, MNT, WBSCR14 and MLXIP. Can also bind DNA as a homodimer.</text>
</comment>
<dbReference type="CDD" id="cd19687">
    <property type="entry name" value="bHLHzip_Mlx"/>
    <property type="match status" value="1"/>
</dbReference>
<protein>
    <recommendedName>
        <fullName evidence="13">Max-like protein X</fullName>
    </recommendedName>
    <alternativeName>
        <fullName evidence="14">Max-like bHLHZip protein</fullName>
    </alternativeName>
    <alternativeName>
        <fullName evidence="15">Protein BigMax</fullName>
    </alternativeName>
    <alternativeName>
        <fullName evidence="16">Transcription factor-like protein 4</fullName>
    </alternativeName>
</protein>
<evidence type="ECO:0000256" key="6">
    <source>
        <dbReference type="ARBA" id="ARBA00023015"/>
    </source>
</evidence>
<evidence type="ECO:0000256" key="1">
    <source>
        <dbReference type="ARBA" id="ARBA00004123"/>
    </source>
</evidence>
<keyword evidence="6" id="KW-0805">Transcription regulation</keyword>
<feature type="compositionally biased region" description="Basic and acidic residues" evidence="18">
    <location>
        <begin position="1"/>
        <end position="10"/>
    </location>
</feature>
<dbReference type="Pfam" id="PF00010">
    <property type="entry name" value="HLH"/>
    <property type="match status" value="1"/>
</dbReference>
<dbReference type="GO" id="GO:0046983">
    <property type="term" value="F:protein dimerization activity"/>
    <property type="evidence" value="ECO:0007669"/>
    <property type="project" value="InterPro"/>
</dbReference>
<dbReference type="GO" id="GO:0140297">
    <property type="term" value="F:DNA-binding transcription factor binding"/>
    <property type="evidence" value="ECO:0007669"/>
    <property type="project" value="UniProtKB-ARBA"/>
</dbReference>
<evidence type="ECO:0000256" key="16">
    <source>
        <dbReference type="ARBA" id="ARBA00082933"/>
    </source>
</evidence>
<dbReference type="InterPro" id="IPR011598">
    <property type="entry name" value="bHLH_dom"/>
</dbReference>
<keyword evidence="3" id="KW-0963">Cytoplasm</keyword>
<comment type="function">
    <text evidence="11">Transcription regulator. Forms a sequence-specific DNA-binding protein complex with MAD1, MAD4, MNT, WBSCR14 and MLXIP which recognizes the core sequence 5'-CACGTG-3'. The TCFL4-MAD1, TCFL4-MAD4, TCFL4-WBSCR14 complexes are transcriptional repressors. Plays a role in transcriptional activation of glycolytic target genes. Involved in glucose-responsive gene regulation.</text>
</comment>
<dbReference type="InterPro" id="IPR052207">
    <property type="entry name" value="Max-like/E-box_TFs"/>
</dbReference>
<proteinExistence type="predicted"/>
<dbReference type="Gene3D" id="4.10.280.10">
    <property type="entry name" value="Helix-loop-helix DNA-binding domain"/>
    <property type="match status" value="1"/>
</dbReference>
<feature type="domain" description="BHLH" evidence="19">
    <location>
        <begin position="148"/>
        <end position="205"/>
    </location>
</feature>
<evidence type="ECO:0000256" key="12">
    <source>
        <dbReference type="ARBA" id="ARBA00065416"/>
    </source>
</evidence>
<feature type="compositionally biased region" description="Basic and acidic residues" evidence="18">
    <location>
        <begin position="144"/>
        <end position="160"/>
    </location>
</feature>
<evidence type="ECO:0000256" key="3">
    <source>
        <dbReference type="ARBA" id="ARBA00022490"/>
    </source>
</evidence>